<gene>
    <name evidence="4" type="ORF">C8P69_104465</name>
</gene>
<reference evidence="4 5" key="1">
    <citation type="submission" date="2018-04" db="EMBL/GenBank/DDBJ databases">
        <title>Genomic Encyclopedia of Archaeal and Bacterial Type Strains, Phase II (KMG-II): from individual species to whole genera.</title>
        <authorList>
            <person name="Goeker M."/>
        </authorList>
    </citation>
    <scope>NUCLEOTIDE SEQUENCE [LARGE SCALE GENOMIC DNA]</scope>
    <source>
        <strain evidence="4 5">DSM 25521</strain>
    </source>
</reference>
<sequence length="243" mass="24891">MTDTLPPAALVTGGSRGIGAAIVQRLAARGIPVVSLDREPPAAGSPARHVACDLTDLPATQAALAAITAENAILWLVNNAGIAAPASLEETTMEDFDKVVAINLRACILAAQAVLPAMRGAGRGRIVTISSRAALGKELRTAYSATKAGVIGLTRTWALELAPHGITVNAIGPGPIETELFKSANPHNSPRTQAIIRGVPVQRLGQPEDIAHAADFFLSDGAGFVTGQVLYVCGGMTVGVAPI</sequence>
<dbReference type="FunFam" id="3.40.50.720:FF:000173">
    <property type="entry name" value="3-oxoacyl-[acyl-carrier protein] reductase"/>
    <property type="match status" value="1"/>
</dbReference>
<dbReference type="PANTHER" id="PTHR42760">
    <property type="entry name" value="SHORT-CHAIN DEHYDROGENASES/REDUCTASES FAMILY MEMBER"/>
    <property type="match status" value="1"/>
</dbReference>
<dbReference type="PROSITE" id="PS00061">
    <property type="entry name" value="ADH_SHORT"/>
    <property type="match status" value="1"/>
</dbReference>
<dbReference type="RefSeq" id="WP_108177397.1">
    <property type="nucleotide sequence ID" value="NZ_PZZL01000004.1"/>
</dbReference>
<dbReference type="InterPro" id="IPR036291">
    <property type="entry name" value="NAD(P)-bd_dom_sf"/>
</dbReference>
<protein>
    <submittedName>
        <fullName evidence="4">NAD(P)-dependent dehydrogenase (Short-subunit alcohol dehydrogenase family)</fullName>
    </submittedName>
</protein>
<name>A0A2T4Z6A1_9HYPH</name>
<evidence type="ECO:0000256" key="2">
    <source>
        <dbReference type="ARBA" id="ARBA00023002"/>
    </source>
</evidence>
<proteinExistence type="inferred from homology"/>
<dbReference type="GO" id="GO:0030497">
    <property type="term" value="P:fatty acid elongation"/>
    <property type="evidence" value="ECO:0007669"/>
    <property type="project" value="TreeGrafter"/>
</dbReference>
<dbReference type="InterPro" id="IPR057326">
    <property type="entry name" value="KR_dom"/>
</dbReference>
<dbReference type="SMART" id="SM00822">
    <property type="entry name" value="PKS_KR"/>
    <property type="match status" value="1"/>
</dbReference>
<dbReference type="OrthoDB" id="9779623at2"/>
<dbReference type="PRINTS" id="PR00081">
    <property type="entry name" value="GDHRDH"/>
</dbReference>
<dbReference type="PRINTS" id="PR00080">
    <property type="entry name" value="SDRFAMILY"/>
</dbReference>
<dbReference type="Pfam" id="PF13561">
    <property type="entry name" value="adh_short_C2"/>
    <property type="match status" value="1"/>
</dbReference>
<dbReference type="InterPro" id="IPR002347">
    <property type="entry name" value="SDR_fam"/>
</dbReference>
<dbReference type="EMBL" id="PZZL01000004">
    <property type="protein sequence ID" value="PTM57411.1"/>
    <property type="molecule type" value="Genomic_DNA"/>
</dbReference>
<dbReference type="Gene3D" id="3.40.50.720">
    <property type="entry name" value="NAD(P)-binding Rossmann-like Domain"/>
    <property type="match status" value="1"/>
</dbReference>
<dbReference type="SUPFAM" id="SSF51735">
    <property type="entry name" value="NAD(P)-binding Rossmann-fold domains"/>
    <property type="match status" value="1"/>
</dbReference>
<keyword evidence="2" id="KW-0560">Oxidoreductase</keyword>
<dbReference type="PANTHER" id="PTHR42760:SF129">
    <property type="entry name" value="OXIDOREDUCTASE"/>
    <property type="match status" value="1"/>
</dbReference>
<dbReference type="Proteomes" id="UP000241808">
    <property type="component" value="Unassembled WGS sequence"/>
</dbReference>
<feature type="domain" description="Ketoreductase" evidence="3">
    <location>
        <begin position="7"/>
        <end position="174"/>
    </location>
</feature>
<evidence type="ECO:0000259" key="3">
    <source>
        <dbReference type="SMART" id="SM00822"/>
    </source>
</evidence>
<evidence type="ECO:0000313" key="5">
    <source>
        <dbReference type="Proteomes" id="UP000241808"/>
    </source>
</evidence>
<dbReference type="GO" id="GO:0016616">
    <property type="term" value="F:oxidoreductase activity, acting on the CH-OH group of donors, NAD or NADP as acceptor"/>
    <property type="evidence" value="ECO:0007669"/>
    <property type="project" value="TreeGrafter"/>
</dbReference>
<keyword evidence="5" id="KW-1185">Reference proteome</keyword>
<evidence type="ECO:0000256" key="1">
    <source>
        <dbReference type="ARBA" id="ARBA00006484"/>
    </source>
</evidence>
<dbReference type="InterPro" id="IPR020904">
    <property type="entry name" value="Sc_DH/Rdtase_CS"/>
</dbReference>
<evidence type="ECO:0000313" key="4">
    <source>
        <dbReference type="EMBL" id="PTM57411.1"/>
    </source>
</evidence>
<comment type="similarity">
    <text evidence="1">Belongs to the short-chain dehydrogenases/reductases (SDR) family.</text>
</comment>
<dbReference type="AlphaFoldDB" id="A0A2T4Z6A1"/>
<comment type="caution">
    <text evidence="4">The sequence shown here is derived from an EMBL/GenBank/DDBJ whole genome shotgun (WGS) entry which is preliminary data.</text>
</comment>
<accession>A0A2T4Z6A1</accession>
<organism evidence="4 5">
    <name type="scientific">Phreatobacter oligotrophus</name>
    <dbReference type="NCBI Taxonomy" id="1122261"/>
    <lineage>
        <taxon>Bacteria</taxon>
        <taxon>Pseudomonadati</taxon>
        <taxon>Pseudomonadota</taxon>
        <taxon>Alphaproteobacteria</taxon>
        <taxon>Hyphomicrobiales</taxon>
        <taxon>Phreatobacteraceae</taxon>
        <taxon>Phreatobacter</taxon>
    </lineage>
</organism>